<dbReference type="EMBL" id="RKLR01000014">
    <property type="protein sequence ID" value="MBX0325438.1"/>
    <property type="molecule type" value="Genomic_DNA"/>
</dbReference>
<comment type="catalytic activity">
    <reaction evidence="1">
        <text>acetate + ATP + CoA = acetyl-CoA + ADP + phosphate</text>
        <dbReference type="Rhea" id="RHEA:15081"/>
        <dbReference type="ChEBI" id="CHEBI:30089"/>
        <dbReference type="ChEBI" id="CHEBI:30616"/>
        <dbReference type="ChEBI" id="CHEBI:43474"/>
        <dbReference type="ChEBI" id="CHEBI:57287"/>
        <dbReference type="ChEBI" id="CHEBI:57288"/>
        <dbReference type="ChEBI" id="CHEBI:456216"/>
        <dbReference type="EC" id="6.2.1.13"/>
    </reaction>
</comment>
<sequence length="440" mass="46677">MGLSDLFDPDSIAVIGASKTPGKLGNDAMANAKEFDGPVYPVNPSGEGSVYGYDFVESVAETDADLALCCVPAPATPDVLQECGEAGVGAAVVFAGGFAEAGSDGKQLQEQIHHTAEEYGISVLGPNTAGHIMPHRNVFSSFVPGFDEIEAGNVAIVAQSGGVGVTATFQLDREGYGTAGMYGLGNRVNTDFDDVIPVLDADPETDAIALHIEGTSEIDATIETIHEASTPVVALKSGNRMEEFVQAHTAAPIQEYGRYEREFTDAGAIMADSMTELLDASRVLAKCPVPEGPNVGLVTAQAGPGIMMADYLQERNVNFPALTEETRARLDDILLGFTYDQNPVDTGRPMPEFGEVIDAVGRDDNVDIVLVYEIFEHSLGYPVEELEQLTNDIEKPVVFTVAGPDAALTEDRERMEELGVATFDTPERGAYAASVLAEMS</sequence>
<dbReference type="SUPFAM" id="SSF51735">
    <property type="entry name" value="NAD(P)-binding Rossmann-fold domains"/>
    <property type="match status" value="1"/>
</dbReference>
<dbReference type="InterPro" id="IPR036291">
    <property type="entry name" value="NAD(P)-bd_dom_sf"/>
</dbReference>
<protein>
    <recommendedName>
        <fullName evidence="2">acetate--CoA ligase (ADP-forming)</fullName>
        <ecNumber evidence="2">6.2.1.13</ecNumber>
    </recommendedName>
</protein>
<dbReference type="SUPFAM" id="SSF52210">
    <property type="entry name" value="Succinyl-CoA synthetase domains"/>
    <property type="match status" value="2"/>
</dbReference>
<dbReference type="RefSeq" id="WP_220620304.1">
    <property type="nucleotide sequence ID" value="NZ_RKLR01000014.1"/>
</dbReference>
<dbReference type="PANTHER" id="PTHR42793:SF1">
    <property type="entry name" value="PEPTIDYL-LYSINE N-ACETYLTRANSFERASE PATZ"/>
    <property type="match status" value="1"/>
</dbReference>
<evidence type="ECO:0000256" key="2">
    <source>
        <dbReference type="ARBA" id="ARBA00012957"/>
    </source>
</evidence>
<comment type="caution">
    <text evidence="4">The sequence shown here is derived from an EMBL/GenBank/DDBJ whole genome shotgun (WGS) entry which is preliminary data.</text>
</comment>
<name>A0AAW4PYS5_9EURY</name>
<feature type="domain" description="CoA-binding" evidence="3">
    <location>
        <begin position="6"/>
        <end position="98"/>
    </location>
</feature>
<evidence type="ECO:0000313" key="4">
    <source>
        <dbReference type="EMBL" id="MBX0325438.1"/>
    </source>
</evidence>
<dbReference type="InterPro" id="IPR003781">
    <property type="entry name" value="CoA-bd"/>
</dbReference>
<reference evidence="4 5" key="1">
    <citation type="submission" date="2021-06" db="EMBL/GenBank/DDBJ databases">
        <title>Halomicroarcula sp. a new haloarchaeum isolated from saline soil.</title>
        <authorList>
            <person name="Duran-Viseras A."/>
            <person name="Sanchez-Porro C."/>
            <person name="Ventosa A."/>
        </authorList>
    </citation>
    <scope>NUCLEOTIDE SEQUENCE [LARGE SCALE GENOMIC DNA]</scope>
    <source>
        <strain evidence="4 5">F13</strain>
    </source>
</reference>
<dbReference type="Pfam" id="PF13380">
    <property type="entry name" value="CoA_binding_2"/>
    <property type="match status" value="1"/>
</dbReference>
<dbReference type="Pfam" id="PF13607">
    <property type="entry name" value="Succ_CoA_lig"/>
    <property type="match status" value="1"/>
</dbReference>
<keyword evidence="5" id="KW-1185">Reference proteome</keyword>
<dbReference type="InterPro" id="IPR016102">
    <property type="entry name" value="Succinyl-CoA_synth-like"/>
</dbReference>
<accession>A0AAW4PYS5</accession>
<dbReference type="Proteomes" id="UP001430377">
    <property type="component" value="Unassembled WGS sequence"/>
</dbReference>
<evidence type="ECO:0000256" key="1">
    <source>
        <dbReference type="ARBA" id="ARBA00001619"/>
    </source>
</evidence>
<dbReference type="AlphaFoldDB" id="A0AAW4PYS5"/>
<dbReference type="Gene3D" id="3.40.50.261">
    <property type="entry name" value="Succinyl-CoA synthetase domains"/>
    <property type="match status" value="2"/>
</dbReference>
<dbReference type="SMART" id="SM00881">
    <property type="entry name" value="CoA_binding"/>
    <property type="match status" value="1"/>
</dbReference>
<gene>
    <name evidence="4" type="ORF">EGH21_20640</name>
</gene>
<organism evidence="4 5">
    <name type="scientific">Haloarcula rubra</name>
    <dbReference type="NCBI Taxonomy" id="2487747"/>
    <lineage>
        <taxon>Archaea</taxon>
        <taxon>Methanobacteriati</taxon>
        <taxon>Methanobacteriota</taxon>
        <taxon>Stenosarchaea group</taxon>
        <taxon>Halobacteria</taxon>
        <taxon>Halobacteriales</taxon>
        <taxon>Haloarculaceae</taxon>
        <taxon>Haloarcula</taxon>
    </lineage>
</organism>
<dbReference type="Gene3D" id="3.40.50.720">
    <property type="entry name" value="NAD(P)-binding Rossmann-like Domain"/>
    <property type="match status" value="1"/>
</dbReference>
<proteinExistence type="predicted"/>
<evidence type="ECO:0000259" key="3">
    <source>
        <dbReference type="SMART" id="SM00881"/>
    </source>
</evidence>
<dbReference type="PANTHER" id="PTHR42793">
    <property type="entry name" value="COA BINDING DOMAIN CONTAINING PROTEIN"/>
    <property type="match status" value="1"/>
</dbReference>
<dbReference type="InterPro" id="IPR032875">
    <property type="entry name" value="Succ_CoA_lig_flav_dom"/>
</dbReference>
<dbReference type="GO" id="GO:0043758">
    <property type="term" value="F:acetate-CoA ligase (ADP-forming) activity"/>
    <property type="evidence" value="ECO:0007669"/>
    <property type="project" value="UniProtKB-EC"/>
</dbReference>
<dbReference type="EC" id="6.2.1.13" evidence="2"/>
<evidence type="ECO:0000313" key="5">
    <source>
        <dbReference type="Proteomes" id="UP001430377"/>
    </source>
</evidence>